<dbReference type="AlphaFoldDB" id="A0A101GS46"/>
<feature type="domain" description="ABC transmembrane type-1" evidence="9">
    <location>
        <begin position="58"/>
        <end position="260"/>
    </location>
</feature>
<comment type="subcellular location">
    <subcellularLocation>
        <location evidence="8">Cell membrane</location>
        <topology evidence="8">Multi-pass membrane protein</topology>
    </subcellularLocation>
    <subcellularLocation>
        <location evidence="1">Membrane</location>
        <topology evidence="1">Multi-pass membrane protein</topology>
    </subcellularLocation>
</comment>
<dbReference type="InterPro" id="IPR006469">
    <property type="entry name" value="NifC_ABC_porter"/>
</dbReference>
<dbReference type="NCBIfam" id="TIGR01581">
    <property type="entry name" value="Mo_ABC_porter"/>
    <property type="match status" value="1"/>
</dbReference>
<dbReference type="InterPro" id="IPR011867">
    <property type="entry name" value="ModB_ABC"/>
</dbReference>
<evidence type="ECO:0000256" key="5">
    <source>
        <dbReference type="ARBA" id="ARBA00022989"/>
    </source>
</evidence>
<feature type="transmembrane region" description="Helical" evidence="8">
    <location>
        <begin position="96"/>
        <end position="118"/>
    </location>
</feature>
<dbReference type="EMBL" id="LGGD01000012">
    <property type="protein sequence ID" value="KUK63650.1"/>
    <property type="molecule type" value="Genomic_DNA"/>
</dbReference>
<evidence type="ECO:0000313" key="12">
    <source>
        <dbReference type="Proteomes" id="UP000054323"/>
    </source>
</evidence>
<dbReference type="InterPro" id="IPR035906">
    <property type="entry name" value="MetI-like_sf"/>
</dbReference>
<name>A0A101GS46_9EURY</name>
<sequence length="268" mass="28506">MDSTRSRKTGEAALSLLVFCLIACFLLFVTIPVASLFLRISPEAFLSSLQQPAVVDALRLSLVTASISTAVVVLLGTPLAYVNARVRYRGREIVDTLTDLPIVLPPAVAGIALLMAFGRRGVVGEFLDGFGISVAFTTVAVILAQVFVASPFYIRQARASFEAVDPLYEDAARTLGASRLAVLLRVSIPIARGGLVSGAILSFARALGEFGATIMFAGNFQGRTQTMPLAIYTTMQGDLNDAISIAIVLVVISFSVILAVKYTTRRAT</sequence>
<dbReference type="GO" id="GO:0015419">
    <property type="term" value="F:ABC-type sulfate transporter activity"/>
    <property type="evidence" value="ECO:0007669"/>
    <property type="project" value="InterPro"/>
</dbReference>
<evidence type="ECO:0000256" key="2">
    <source>
        <dbReference type="ARBA" id="ARBA00022448"/>
    </source>
</evidence>
<dbReference type="Gene3D" id="1.10.3720.10">
    <property type="entry name" value="MetI-like"/>
    <property type="match status" value="1"/>
</dbReference>
<keyword evidence="6" id="KW-0764">Sulfate transport</keyword>
<keyword evidence="7 8" id="KW-0472">Membrane</keyword>
<dbReference type="InterPro" id="IPR000515">
    <property type="entry name" value="MetI-like"/>
</dbReference>
<dbReference type="Pfam" id="PF00528">
    <property type="entry name" value="BPD_transp_1"/>
    <property type="match status" value="1"/>
</dbReference>
<feature type="transmembrane region" description="Helical" evidence="8">
    <location>
        <begin position="242"/>
        <end position="260"/>
    </location>
</feature>
<dbReference type="GO" id="GO:0015098">
    <property type="term" value="F:molybdate ion transmembrane transporter activity"/>
    <property type="evidence" value="ECO:0007669"/>
    <property type="project" value="InterPro"/>
</dbReference>
<dbReference type="PATRIC" id="fig|2198.3.peg.2100"/>
<comment type="similarity">
    <text evidence="8">Belongs to the binding-protein-dependent transport system permease family.</text>
</comment>
<dbReference type="NCBIfam" id="TIGR02141">
    <property type="entry name" value="modB_ABC"/>
    <property type="match status" value="1"/>
</dbReference>
<keyword evidence="5 8" id="KW-1133">Transmembrane helix</keyword>
<keyword evidence="3" id="KW-0500">Molybdenum</keyword>
<dbReference type="GO" id="GO:0005886">
    <property type="term" value="C:plasma membrane"/>
    <property type="evidence" value="ECO:0007669"/>
    <property type="project" value="UniProtKB-SubCell"/>
</dbReference>
<evidence type="ECO:0000313" key="11">
    <source>
        <dbReference type="EMBL" id="KUL05301.1"/>
    </source>
</evidence>
<dbReference type="CDD" id="cd06261">
    <property type="entry name" value="TM_PBP2"/>
    <property type="match status" value="1"/>
</dbReference>
<dbReference type="EMBL" id="LGHE01000015">
    <property type="protein sequence ID" value="KUL05301.1"/>
    <property type="molecule type" value="Genomic_DNA"/>
</dbReference>
<organism evidence="10 12">
    <name type="scientific">Methanoculleus marisnigri</name>
    <dbReference type="NCBI Taxonomy" id="2198"/>
    <lineage>
        <taxon>Archaea</taxon>
        <taxon>Methanobacteriati</taxon>
        <taxon>Methanobacteriota</taxon>
        <taxon>Stenosarchaea group</taxon>
        <taxon>Methanomicrobia</taxon>
        <taxon>Methanomicrobiales</taxon>
        <taxon>Methanomicrobiaceae</taxon>
        <taxon>Methanoculleus</taxon>
    </lineage>
</organism>
<protein>
    <submittedName>
        <fullName evidence="10">Putative transport system permease protein nifC</fullName>
    </submittedName>
</protein>
<evidence type="ECO:0000256" key="1">
    <source>
        <dbReference type="ARBA" id="ARBA00004141"/>
    </source>
</evidence>
<reference evidence="12 13" key="2">
    <citation type="journal article" date="2015" name="MBio">
        <title>Genome-Resolved Metagenomic Analysis Reveals Roles for Candidate Phyla and Other Microbial Community Members in Biogeochemical Transformations in Oil Reservoirs.</title>
        <authorList>
            <person name="Hu P."/>
            <person name="Tom L."/>
            <person name="Singh A."/>
            <person name="Thomas B.C."/>
            <person name="Baker B.J."/>
            <person name="Piceno Y.M."/>
            <person name="Andersen G.L."/>
            <person name="Banfield J.F."/>
        </authorList>
    </citation>
    <scope>NUCLEOTIDE SEQUENCE [LARGE SCALE GENOMIC DNA]</scope>
</reference>
<evidence type="ECO:0000259" key="9">
    <source>
        <dbReference type="PROSITE" id="PS50928"/>
    </source>
</evidence>
<evidence type="ECO:0000313" key="10">
    <source>
        <dbReference type="EMBL" id="KUK63650.1"/>
    </source>
</evidence>
<accession>A0A101GS46</accession>
<proteinExistence type="inferred from homology"/>
<dbReference type="PROSITE" id="PS50928">
    <property type="entry name" value="ABC_TM1"/>
    <property type="match status" value="1"/>
</dbReference>
<comment type="caution">
    <text evidence="10">The sequence shown here is derived from an EMBL/GenBank/DDBJ whole genome shotgun (WGS) entry which is preliminary data.</text>
</comment>
<evidence type="ECO:0000313" key="13">
    <source>
        <dbReference type="Proteomes" id="UP000054598"/>
    </source>
</evidence>
<evidence type="ECO:0000256" key="7">
    <source>
        <dbReference type="ARBA" id="ARBA00023136"/>
    </source>
</evidence>
<dbReference type="Proteomes" id="UP000054598">
    <property type="component" value="Unassembled WGS sequence"/>
</dbReference>
<feature type="transmembrane region" description="Helical" evidence="8">
    <location>
        <begin position="58"/>
        <end position="84"/>
    </location>
</feature>
<gene>
    <name evidence="10" type="ORF">XD82_0179</name>
    <name evidence="11" type="ORF">XE10_0229</name>
</gene>
<evidence type="ECO:0000256" key="6">
    <source>
        <dbReference type="ARBA" id="ARBA00023032"/>
    </source>
</evidence>
<evidence type="ECO:0000256" key="8">
    <source>
        <dbReference type="RuleBase" id="RU363032"/>
    </source>
</evidence>
<feature type="transmembrane region" description="Helical" evidence="8">
    <location>
        <begin position="12"/>
        <end position="38"/>
    </location>
</feature>
<reference evidence="10" key="1">
    <citation type="journal article" date="2015" name="MBio">
        <title>Genome-resolved metagenomic analysis reveals roles for candidate phyla and other microbial community members in biogeochemical transformations in oil reservoirs.</title>
        <authorList>
            <person name="Hu P."/>
            <person name="Tom L."/>
            <person name="Singh A."/>
            <person name="Thomas B.C."/>
            <person name="Baker B.J."/>
            <person name="Piceno Y.M."/>
            <person name="Andersen G.L."/>
            <person name="Banfield J.F."/>
        </authorList>
    </citation>
    <scope>NUCLEOTIDE SEQUENCE [LARGE SCALE GENOMIC DNA]</scope>
    <source>
        <strain evidence="10">62_101</strain>
        <strain evidence="11">63_41</strain>
    </source>
</reference>
<keyword evidence="2 8" id="KW-0813">Transport</keyword>
<dbReference type="Proteomes" id="UP000054323">
    <property type="component" value="Unassembled WGS sequence"/>
</dbReference>
<keyword evidence="4 8" id="KW-0812">Transmembrane</keyword>
<evidence type="ECO:0000256" key="3">
    <source>
        <dbReference type="ARBA" id="ARBA00022505"/>
    </source>
</evidence>
<dbReference type="SUPFAM" id="SSF161098">
    <property type="entry name" value="MetI-like"/>
    <property type="match status" value="1"/>
</dbReference>
<evidence type="ECO:0000256" key="4">
    <source>
        <dbReference type="ARBA" id="ARBA00022692"/>
    </source>
</evidence>
<feature type="transmembrane region" description="Helical" evidence="8">
    <location>
        <begin position="130"/>
        <end position="154"/>
    </location>
</feature>
<dbReference type="InterPro" id="IPR005667">
    <property type="entry name" value="Sulph_transpt2"/>
</dbReference>
<dbReference type="PANTHER" id="PTHR30406">
    <property type="entry name" value="SULFATE TRANSPORT SYSTEM PERMEASE PROTEIN"/>
    <property type="match status" value="1"/>
</dbReference>
<dbReference type="PANTHER" id="PTHR30406:SF8">
    <property type="entry name" value="SULFATE TRANSPORT SYSTEM PERMEASE PROTEIN CYST"/>
    <property type="match status" value="1"/>
</dbReference>